<evidence type="ECO:0000313" key="4">
    <source>
        <dbReference type="Proteomes" id="UP000094622"/>
    </source>
</evidence>
<dbReference type="Gene3D" id="1.20.120.20">
    <property type="entry name" value="Apolipoprotein"/>
    <property type="match status" value="1"/>
</dbReference>
<keyword evidence="3" id="KW-0449">Lipoprotein</keyword>
<keyword evidence="2" id="KW-1133">Transmembrane helix</keyword>
<accession>A0A1E3H3L8</accession>
<reference evidence="3 4" key="1">
    <citation type="submission" date="2016-07" db="EMBL/GenBank/DDBJ databases">
        <title>Draft Genome Sequence of Methylobrevis pamukkalensis PK2.</title>
        <authorList>
            <person name="Vasilenko O.V."/>
            <person name="Doronina N.V."/>
            <person name="Shmareva M.N."/>
            <person name="Tarlachkov S.V."/>
            <person name="Mustakhimov I."/>
            <person name="Trotsenko Y.A."/>
        </authorList>
    </citation>
    <scope>NUCLEOTIDE SEQUENCE [LARGE SCALE GENOMIC DNA]</scope>
    <source>
        <strain evidence="3 4">PK2</strain>
    </source>
</reference>
<gene>
    <name evidence="3" type="ORF">A6302_01905</name>
</gene>
<name>A0A1E3H3L8_9HYPH</name>
<keyword evidence="4" id="KW-1185">Reference proteome</keyword>
<feature type="region of interest" description="Disordered" evidence="1">
    <location>
        <begin position="28"/>
        <end position="71"/>
    </location>
</feature>
<dbReference type="EMBL" id="MCRJ01000040">
    <property type="protein sequence ID" value="ODN70745.1"/>
    <property type="molecule type" value="Genomic_DNA"/>
</dbReference>
<protein>
    <submittedName>
        <fullName evidence="3">Apolipoprotein A1/A4/E domain protein</fullName>
    </submittedName>
</protein>
<keyword evidence="2" id="KW-0812">Transmembrane</keyword>
<comment type="caution">
    <text evidence="3">The sequence shown here is derived from an EMBL/GenBank/DDBJ whole genome shotgun (WGS) entry which is preliminary data.</text>
</comment>
<evidence type="ECO:0000313" key="3">
    <source>
        <dbReference type="EMBL" id="ODN70745.1"/>
    </source>
</evidence>
<keyword evidence="2" id="KW-0472">Membrane</keyword>
<feature type="transmembrane region" description="Helical" evidence="2">
    <location>
        <begin position="91"/>
        <end position="114"/>
    </location>
</feature>
<dbReference type="RefSeq" id="WP_069306671.1">
    <property type="nucleotide sequence ID" value="NZ_MCRJ01000040.1"/>
</dbReference>
<evidence type="ECO:0000256" key="1">
    <source>
        <dbReference type="SAM" id="MobiDB-lite"/>
    </source>
</evidence>
<evidence type="ECO:0000256" key="2">
    <source>
        <dbReference type="SAM" id="Phobius"/>
    </source>
</evidence>
<proteinExistence type="predicted"/>
<sequence length="436" mass="46712">MANKTTKTDAAELALSAVEEALKLDFGLDDDKPAPAAETGADPAPAPAEPRKDDRAGPRAARTRPKAPANDDRRAVGTLLYQLQRRPSSSVFWVAFAVSVVWLAAIGYVGLSLIGGNLATGDVAALARRPDVLVVATLAIIPVMFFWTMALMIWRAQEMRLTSRTMTEVALRLAEPEDVARESVITVGQAIRREVAAMGDGIERALARASELEVLVHNEVSSLERSYTENEIRIRSLIEELVNQRESVVSNAERVRSSISGAHEALTSEMRNAGELITGRLEETGRDLTRTFGEKAEQLTIAFDSAGRNLTSAVSESGEEFVARLETSGRDISDRIANVGLEVDSRISASSNEVTGTITRVADETAARFASESERLTGAIAATGESVTGRLETTTRDLLDRLTATGEDLTGTVTRTLGETIATFTSEAAPSPTASP</sequence>
<dbReference type="AlphaFoldDB" id="A0A1E3H3L8"/>
<organism evidence="3 4">
    <name type="scientific">Methylobrevis pamukkalensis</name>
    <dbReference type="NCBI Taxonomy" id="1439726"/>
    <lineage>
        <taxon>Bacteria</taxon>
        <taxon>Pseudomonadati</taxon>
        <taxon>Pseudomonadota</taxon>
        <taxon>Alphaproteobacteria</taxon>
        <taxon>Hyphomicrobiales</taxon>
        <taxon>Pleomorphomonadaceae</taxon>
        <taxon>Methylobrevis</taxon>
    </lineage>
</organism>
<dbReference type="SUPFAM" id="SSF58113">
    <property type="entry name" value="Apolipoprotein A-I"/>
    <property type="match status" value="1"/>
</dbReference>
<dbReference type="OrthoDB" id="9777715at2"/>
<dbReference type="PATRIC" id="fig|1439726.3.peg.2013"/>
<dbReference type="Proteomes" id="UP000094622">
    <property type="component" value="Unassembled WGS sequence"/>
</dbReference>
<feature type="transmembrane region" description="Helical" evidence="2">
    <location>
        <begin position="134"/>
        <end position="154"/>
    </location>
</feature>